<keyword evidence="1" id="KW-0802">TPR repeat</keyword>
<name>D3SLS0_THEAH</name>
<dbReference type="RefSeq" id="WP_012992106.1">
    <property type="nucleotide sequence ID" value="NC_013894.1"/>
</dbReference>
<dbReference type="eggNOG" id="COG3071">
    <property type="taxonomic scope" value="Bacteria"/>
</dbReference>
<evidence type="ECO:0000313" key="3">
    <source>
        <dbReference type="Proteomes" id="UP000002043"/>
    </source>
</evidence>
<dbReference type="KEGG" id="tal:Thal_1068"/>
<evidence type="ECO:0000256" key="1">
    <source>
        <dbReference type="PROSITE-ProRule" id="PRU00339"/>
    </source>
</evidence>
<proteinExistence type="predicted"/>
<dbReference type="Proteomes" id="UP000002043">
    <property type="component" value="Chromosome"/>
</dbReference>
<keyword evidence="3" id="KW-1185">Reference proteome</keyword>
<evidence type="ECO:0000313" key="2">
    <source>
        <dbReference type="EMBL" id="ADC89700.1"/>
    </source>
</evidence>
<protein>
    <submittedName>
        <fullName evidence="2">TPR repeat-containing protein</fullName>
    </submittedName>
</protein>
<dbReference type="OrthoDB" id="14452at2"/>
<sequence>MDRLNYFLQLLEKDPNNPLVHYSLALEYKKKGHLEKAIEHMEKYLSMKEDEGAAYRLLAECYQELGDYEKAARALEEGIKQAVKFNHPSMVQEYRQWLEDLRTSWPS</sequence>
<dbReference type="PROSITE" id="PS50005">
    <property type="entry name" value="TPR"/>
    <property type="match status" value="1"/>
</dbReference>
<dbReference type="InterPro" id="IPR019734">
    <property type="entry name" value="TPR_rpt"/>
</dbReference>
<dbReference type="Gene3D" id="1.25.40.10">
    <property type="entry name" value="Tetratricopeptide repeat domain"/>
    <property type="match status" value="1"/>
</dbReference>
<dbReference type="SMART" id="SM00028">
    <property type="entry name" value="TPR"/>
    <property type="match status" value="2"/>
</dbReference>
<dbReference type="InterPro" id="IPR011990">
    <property type="entry name" value="TPR-like_helical_dom_sf"/>
</dbReference>
<dbReference type="STRING" id="638303.Thal_1068"/>
<feature type="repeat" description="TPR" evidence="1">
    <location>
        <begin position="18"/>
        <end position="51"/>
    </location>
</feature>
<dbReference type="EMBL" id="CP001931">
    <property type="protein sequence ID" value="ADC89700.1"/>
    <property type="molecule type" value="Genomic_DNA"/>
</dbReference>
<gene>
    <name evidence="2" type="ordered locus">Thal_1068</name>
</gene>
<reference evidence="3" key="1">
    <citation type="journal article" date="2010" name="Stand. Genomic Sci.">
        <title>Complete genome sequence of Thermocrinis albus type strain (HI 11/12T).</title>
        <authorList>
            <person name="Wirth R."/>
            <person name="Sikorski J."/>
            <person name="Brambilla E."/>
            <person name="Misra M."/>
            <person name="Lapidus A."/>
            <person name="Copeland A."/>
            <person name="Nolan M."/>
            <person name="Lucas S."/>
            <person name="Chen F."/>
            <person name="Tice H."/>
            <person name="Cheng J.F."/>
            <person name="Han C."/>
            <person name="Detter J.C."/>
            <person name="Tapia R."/>
            <person name="Bruce D."/>
            <person name="Goodwin L."/>
            <person name="Pitluck S."/>
            <person name="Pati A."/>
            <person name="Anderson I."/>
            <person name="Ivanova N."/>
            <person name="Mavromatis K."/>
            <person name="Mikhailova N."/>
            <person name="Chen A."/>
            <person name="Palaniappan K."/>
            <person name="Bilek Y."/>
            <person name="Hader T."/>
            <person name="Land M."/>
            <person name="Hauser L."/>
            <person name="Chang Y.J."/>
            <person name="Jeffries C.D."/>
            <person name="Tindall B.J."/>
            <person name="Rohde M."/>
            <person name="Goker M."/>
            <person name="Bristow J."/>
            <person name="Eisen J.A."/>
            <person name="Markowitz V."/>
            <person name="Hugenholtz P."/>
            <person name="Kyrpides N.C."/>
            <person name="Klenk H.P."/>
        </authorList>
    </citation>
    <scope>NUCLEOTIDE SEQUENCE [LARGE SCALE GENOMIC DNA]</scope>
    <source>
        <strain evidence="3">DSM 14484 / JCM 11386 / HI 11/12</strain>
    </source>
</reference>
<organism evidence="2 3">
    <name type="scientific">Thermocrinis albus (strain DSM 14484 / JCM 11386 / HI 11/12)</name>
    <dbReference type="NCBI Taxonomy" id="638303"/>
    <lineage>
        <taxon>Bacteria</taxon>
        <taxon>Pseudomonadati</taxon>
        <taxon>Aquificota</taxon>
        <taxon>Aquificia</taxon>
        <taxon>Aquificales</taxon>
        <taxon>Aquificaceae</taxon>
        <taxon>Thermocrinis</taxon>
    </lineage>
</organism>
<dbReference type="SUPFAM" id="SSF48452">
    <property type="entry name" value="TPR-like"/>
    <property type="match status" value="1"/>
</dbReference>
<accession>D3SLS0</accession>
<dbReference type="AlphaFoldDB" id="D3SLS0"/>
<dbReference type="HOGENOM" id="CLU_146069_1_0_0"/>
<dbReference type="Pfam" id="PF14559">
    <property type="entry name" value="TPR_19"/>
    <property type="match status" value="1"/>
</dbReference>